<evidence type="ECO:0000256" key="3">
    <source>
        <dbReference type="ARBA" id="ARBA00016956"/>
    </source>
</evidence>
<evidence type="ECO:0000256" key="1">
    <source>
        <dbReference type="ARBA" id="ARBA00004496"/>
    </source>
</evidence>
<dbReference type="InterPro" id="IPR036402">
    <property type="entry name" value="EF-Ts_dimer_sf"/>
</dbReference>
<dbReference type="FunFam" id="1.10.8.10:FF:000001">
    <property type="entry name" value="Elongation factor Ts"/>
    <property type="match status" value="1"/>
</dbReference>
<keyword evidence="6 7" id="KW-0648">Protein biosynthesis</keyword>
<dbReference type="SUPFAM" id="SSF54713">
    <property type="entry name" value="Elongation factor Ts (EF-Ts), dimerisation domain"/>
    <property type="match status" value="2"/>
</dbReference>
<keyword evidence="5 7" id="KW-0251">Elongation factor</keyword>
<evidence type="ECO:0000256" key="8">
    <source>
        <dbReference type="RuleBase" id="RU000642"/>
    </source>
</evidence>
<reference evidence="11" key="1">
    <citation type="journal article" date="2008" name="Proc. Natl. Acad. Sci. U.S.A.">
        <title>Whole-genome comparison of disease and carriage strains provides insights into virulence evolution in Neisseria meningitidis.</title>
        <authorList>
            <person name="Schoen C."/>
            <person name="Blom J."/>
            <person name="Claus H."/>
            <person name="Schramm-Glueck A."/>
            <person name="Brandt P."/>
            <person name="Mueller T."/>
            <person name="Goesmann A."/>
            <person name="Joseph B."/>
            <person name="Konietzny S."/>
            <person name="Kurzai O."/>
            <person name="Schmitt C."/>
            <person name="Friedrich T."/>
            <person name="Linke B."/>
            <person name="Vogel U."/>
            <person name="Frosch M."/>
        </authorList>
    </citation>
    <scope>NUCLEOTIDE SEQUENCE</scope>
    <source>
        <strain evidence="11">Alpha275</strain>
    </source>
</reference>
<evidence type="ECO:0000256" key="2">
    <source>
        <dbReference type="ARBA" id="ARBA00005532"/>
    </source>
</evidence>
<dbReference type="PANTHER" id="PTHR11741">
    <property type="entry name" value="ELONGATION FACTOR TS"/>
    <property type="match status" value="1"/>
</dbReference>
<dbReference type="PROSITE" id="PS01126">
    <property type="entry name" value="EF_TS_1"/>
    <property type="match status" value="1"/>
</dbReference>
<dbReference type="NCBIfam" id="TIGR00116">
    <property type="entry name" value="tsf"/>
    <property type="match status" value="1"/>
</dbReference>
<dbReference type="FunFam" id="1.10.286.20:FF:000001">
    <property type="entry name" value="Elongation factor Ts"/>
    <property type="match status" value="1"/>
</dbReference>
<dbReference type="Gene3D" id="1.10.8.10">
    <property type="entry name" value="DNA helicase RuvA subunit, C-terminal domain"/>
    <property type="match status" value="1"/>
</dbReference>
<sequence>MPLFSNPVLNSVSDGHYFQTRQWPCSQKSRRFKMAEITAKMVADLRAATGLGMMECKKALVEAEGNFDKAEEILRIKSGAKAGKLAGRTAAEGVLAYAINGNVGALVEVNCETDFVAKDAGFVEFANFVAKTAAEKKPASVEELSELVEAERKAIIAKLGENMSVRRFQVIDTANQLVAYIHGALATEGVLVEYKGSEDVARKIGMHIVAAKPQCVSEAEVDAETVEKERHIYTEQAIASGKPADIAAKMVEGRIRKFLAEITLNGQAFVMNPDQTVAQFAKENGTEVVSFVRYKVGDGIEKAVVDYAAEVAAAAKV</sequence>
<evidence type="ECO:0000256" key="5">
    <source>
        <dbReference type="ARBA" id="ARBA00022768"/>
    </source>
</evidence>
<evidence type="ECO:0000259" key="10">
    <source>
        <dbReference type="Pfam" id="PF00889"/>
    </source>
</evidence>
<feature type="domain" description="Translation elongation factor EFTs/EF1B dimerisation" evidence="10">
    <location>
        <begin position="104"/>
        <end position="297"/>
    </location>
</feature>
<evidence type="ECO:0000313" key="11">
    <source>
        <dbReference type="EMBL" id="CBA08860.1"/>
    </source>
</evidence>
<dbReference type="GO" id="GO:0005737">
    <property type="term" value="C:cytoplasm"/>
    <property type="evidence" value="ECO:0007669"/>
    <property type="project" value="UniProtKB-SubCell"/>
</dbReference>
<dbReference type="InterPro" id="IPR001816">
    <property type="entry name" value="Transl_elong_EFTs/EF1B"/>
</dbReference>
<evidence type="ECO:0000256" key="9">
    <source>
        <dbReference type="RuleBase" id="RU000643"/>
    </source>
</evidence>
<dbReference type="GO" id="GO:0003746">
    <property type="term" value="F:translation elongation factor activity"/>
    <property type="evidence" value="ECO:0007669"/>
    <property type="project" value="UniProtKB-UniRule"/>
</dbReference>
<dbReference type="Gene3D" id="3.30.479.20">
    <property type="entry name" value="Elongation factor Ts, dimerisation domain"/>
    <property type="match status" value="2"/>
</dbReference>
<dbReference type="AlphaFoldDB" id="C6SL70"/>
<evidence type="ECO:0000256" key="4">
    <source>
        <dbReference type="ARBA" id="ARBA00022490"/>
    </source>
</evidence>
<dbReference type="CDD" id="cd14275">
    <property type="entry name" value="UBA_EF-Ts"/>
    <property type="match status" value="1"/>
</dbReference>
<dbReference type="Pfam" id="PF00889">
    <property type="entry name" value="EF_TS"/>
    <property type="match status" value="1"/>
</dbReference>
<dbReference type="FunFam" id="3.30.479.20:FF:000001">
    <property type="entry name" value="Elongation factor Ts"/>
    <property type="match status" value="1"/>
</dbReference>
<dbReference type="InterPro" id="IPR009060">
    <property type="entry name" value="UBA-like_sf"/>
</dbReference>
<evidence type="ECO:0000256" key="6">
    <source>
        <dbReference type="ARBA" id="ARBA00022917"/>
    </source>
</evidence>
<dbReference type="Gene3D" id="1.10.286.20">
    <property type="match status" value="1"/>
</dbReference>
<dbReference type="SUPFAM" id="SSF46934">
    <property type="entry name" value="UBA-like"/>
    <property type="match status" value="1"/>
</dbReference>
<evidence type="ECO:0000256" key="7">
    <source>
        <dbReference type="HAMAP-Rule" id="MF_00050"/>
    </source>
</evidence>
<comment type="function">
    <text evidence="7 8">Associates with the EF-Tu.GDP complex and induces the exchange of GDP to GTP. It remains bound to the aminoacyl-tRNA.EF-Tu.GTP complex up to the GTP hydrolysis stage on the ribosome.</text>
</comment>
<dbReference type="EMBL" id="AM889138">
    <property type="protein sequence ID" value="CBA08860.1"/>
    <property type="molecule type" value="Genomic_DNA"/>
</dbReference>
<proteinExistence type="inferred from homology"/>
<keyword evidence="4 7" id="KW-0963">Cytoplasm</keyword>
<dbReference type="HAMAP" id="MF_00050">
    <property type="entry name" value="EF_Ts"/>
    <property type="match status" value="1"/>
</dbReference>
<organism evidence="11">
    <name type="scientific">Neisseria meningitidis alpha275</name>
    <dbReference type="NCBI Taxonomy" id="295996"/>
    <lineage>
        <taxon>Bacteria</taxon>
        <taxon>Pseudomonadati</taxon>
        <taxon>Pseudomonadota</taxon>
        <taxon>Betaproteobacteria</taxon>
        <taxon>Neisseriales</taxon>
        <taxon>Neisseriaceae</taxon>
        <taxon>Neisseria</taxon>
    </lineage>
</organism>
<gene>
    <name evidence="7 11" type="primary">tsf</name>
    <name evidence="11" type="ORF">NMW_1692</name>
</gene>
<comment type="similarity">
    <text evidence="2 7 8">Belongs to the EF-Ts family.</text>
</comment>
<feature type="region of interest" description="Involved in Mg(2+) ion dislocation from EF-Tu" evidence="7">
    <location>
        <begin position="113"/>
        <end position="116"/>
    </location>
</feature>
<protein>
    <recommendedName>
        <fullName evidence="3 7">Elongation factor Ts</fullName>
        <shortName evidence="7">EF-Ts</shortName>
    </recommendedName>
</protein>
<name>C6SL70_NEIME</name>
<dbReference type="InterPro" id="IPR014039">
    <property type="entry name" value="Transl_elong_EFTs/EF1B_dimer"/>
</dbReference>
<accession>C6SL70</accession>
<dbReference type="PROSITE" id="PS01127">
    <property type="entry name" value="EF_TS_2"/>
    <property type="match status" value="1"/>
</dbReference>
<comment type="subcellular location">
    <subcellularLocation>
        <location evidence="1 7 9">Cytoplasm</location>
    </subcellularLocation>
</comment>
<dbReference type="InterPro" id="IPR018101">
    <property type="entry name" value="Transl_elong_Ts_CS"/>
</dbReference>
<dbReference type="PANTHER" id="PTHR11741:SF0">
    <property type="entry name" value="ELONGATION FACTOR TS, MITOCHONDRIAL"/>
    <property type="match status" value="1"/>
</dbReference>